<dbReference type="InterPro" id="IPR021345">
    <property type="entry name" value="DUF2961"/>
</dbReference>
<comment type="caution">
    <text evidence="1">The sequence shown here is derived from an EMBL/GenBank/DDBJ whole genome shotgun (WGS) entry which is preliminary data.</text>
</comment>
<dbReference type="Proteomes" id="UP000230971">
    <property type="component" value="Unassembled WGS sequence"/>
</dbReference>
<name>A0A2G5PR84_MYCCE</name>
<evidence type="ECO:0000313" key="1">
    <source>
        <dbReference type="EMBL" id="PIB80812.1"/>
    </source>
</evidence>
<dbReference type="EMBL" id="PDKV01000001">
    <property type="protein sequence ID" value="PIB80812.1"/>
    <property type="molecule type" value="Genomic_DNA"/>
</dbReference>
<dbReference type="Gene3D" id="2.60.120.1390">
    <property type="match status" value="3"/>
</dbReference>
<reference evidence="1 2" key="1">
    <citation type="journal article" date="2017" name="Infect. Genet. Evol.">
        <title>The new phylogeny of the genus Mycobacterium: The old and the news.</title>
        <authorList>
            <person name="Tortoli E."/>
            <person name="Fedrizzi T."/>
            <person name="Meehan C.J."/>
            <person name="Trovato A."/>
            <person name="Grottola A."/>
            <person name="Giacobazzi E."/>
            <person name="Serpini G.F."/>
            <person name="Tagliazucchi S."/>
            <person name="Fabio A."/>
            <person name="Bettua C."/>
            <person name="Bertorelli R."/>
            <person name="Frascaro F."/>
            <person name="De Sanctis V."/>
            <person name="Pecorari M."/>
            <person name="Jousson O."/>
            <person name="Segata N."/>
            <person name="Cirillo D.M."/>
        </authorList>
    </citation>
    <scope>NUCLEOTIDE SEQUENCE [LARGE SCALE GENOMIC DNA]</scope>
    <source>
        <strain evidence="1 2">NCTC 12882</strain>
    </source>
</reference>
<organism evidence="1 2">
    <name type="scientific">Mycobacterium celatum</name>
    <dbReference type="NCBI Taxonomy" id="28045"/>
    <lineage>
        <taxon>Bacteria</taxon>
        <taxon>Bacillati</taxon>
        <taxon>Actinomycetota</taxon>
        <taxon>Actinomycetes</taxon>
        <taxon>Mycobacteriales</taxon>
        <taxon>Mycobacteriaceae</taxon>
        <taxon>Mycobacterium</taxon>
    </lineage>
</organism>
<dbReference type="RefSeq" id="WP_084707066.1">
    <property type="nucleotide sequence ID" value="NZ_BBUN01000132.1"/>
</dbReference>
<dbReference type="AlphaFoldDB" id="A0A2G5PR84"/>
<evidence type="ECO:0000313" key="2">
    <source>
        <dbReference type="Proteomes" id="UP000230971"/>
    </source>
</evidence>
<gene>
    <name evidence="1" type="ORF">CQY23_00715</name>
</gene>
<dbReference type="Pfam" id="PF11175">
    <property type="entry name" value="DUF2961"/>
    <property type="match status" value="1"/>
</dbReference>
<accession>A0A2G5PR84</accession>
<dbReference type="OrthoDB" id="2518538at2"/>
<protein>
    <submittedName>
        <fullName evidence="1">DUF2961 domain-containing protein</fullName>
    </submittedName>
</protein>
<proteinExistence type="predicted"/>
<sequence>MRLAARALSAAVVLLSGVAGVGAVGVASAEPVVASSGARLVGWDTYRRLDRLPYLSPDTQSLQVSSFDRSGGDFDISTGNKNGSGGCLAFGGAGCVIAEDHGAGEIDSIWFTRDGGNVTALGTIRIELDGQTAIDAPLQSLVDGALGAPFVWPLVANAAQSPGGVYVKVPMPYRESMRISVASNLEYYHVDYRHFSTADGVTTFSRSDTALDVVAMLRAAGTADPKPAAPTAVHTSRVVDLPAGHGVTIAESTGPASVSALHLWLPTDQLLSGLRLQIEFDGETRVDSPLGEFFGAGLGANDVRSLLFATIPQPGGPLSLSAWWPMPFARSAQVAIVNTTGDPVAGIDSDVVITPDPQWGPALASGRAGYFTARSHAGPTTAGQDWLFADEHGHGKFVGVSHTIRGSRIRTSFSDDAPYFLEGAERVYTDGAESPQWYGTGTEDFYEGGWYFKNGKHFSDPLTGQPDQRTATGGCADYCVAAYRLMLPEAIDYHSAIRFGIEHGKRNMVQPDYSSTAFLYAQPDDAATPSDDVNPTDPVSRILHGYNDADASDQLLVSQYEGSEDTRPVVGVVHATRTATTFDVALAPDNHGILLRRTSDQAAGFQSADVAIDGIPAGTWLQPRSNGIHRWLDDTYLVPGFLTVGKERVTVTLAPTADAPPWTASRYHVDTLTGAQSSESSWW</sequence>